<protein>
    <submittedName>
        <fullName evidence="2">Uncharacterized protein</fullName>
    </submittedName>
</protein>
<gene>
    <name evidence="2" type="ORF">E2C01_090017</name>
</gene>
<organism evidence="2 3">
    <name type="scientific">Portunus trituberculatus</name>
    <name type="common">Swimming crab</name>
    <name type="synonym">Neptunus trituberculatus</name>
    <dbReference type="NCBI Taxonomy" id="210409"/>
    <lineage>
        <taxon>Eukaryota</taxon>
        <taxon>Metazoa</taxon>
        <taxon>Ecdysozoa</taxon>
        <taxon>Arthropoda</taxon>
        <taxon>Crustacea</taxon>
        <taxon>Multicrustacea</taxon>
        <taxon>Malacostraca</taxon>
        <taxon>Eumalacostraca</taxon>
        <taxon>Eucarida</taxon>
        <taxon>Decapoda</taxon>
        <taxon>Pleocyemata</taxon>
        <taxon>Brachyura</taxon>
        <taxon>Eubrachyura</taxon>
        <taxon>Portunoidea</taxon>
        <taxon>Portunidae</taxon>
        <taxon>Portuninae</taxon>
        <taxon>Portunus</taxon>
    </lineage>
</organism>
<comment type="caution">
    <text evidence="2">The sequence shown here is derived from an EMBL/GenBank/DDBJ whole genome shotgun (WGS) entry which is preliminary data.</text>
</comment>
<accession>A0A5B7JAC9</accession>
<feature type="signal peptide" evidence="1">
    <location>
        <begin position="1"/>
        <end position="20"/>
    </location>
</feature>
<dbReference type="EMBL" id="VSRR010100004">
    <property type="protein sequence ID" value="MPC94831.1"/>
    <property type="molecule type" value="Genomic_DNA"/>
</dbReference>
<dbReference type="OrthoDB" id="6361959at2759"/>
<name>A0A5B7JAC9_PORTR</name>
<reference evidence="2 3" key="1">
    <citation type="submission" date="2019-05" db="EMBL/GenBank/DDBJ databases">
        <title>Another draft genome of Portunus trituberculatus and its Hox gene families provides insights of decapod evolution.</title>
        <authorList>
            <person name="Jeong J.-H."/>
            <person name="Song I."/>
            <person name="Kim S."/>
            <person name="Choi T."/>
            <person name="Kim D."/>
            <person name="Ryu S."/>
            <person name="Kim W."/>
        </authorList>
    </citation>
    <scope>NUCLEOTIDE SEQUENCE [LARGE SCALE GENOMIC DNA]</scope>
    <source>
        <tissue evidence="2">Muscle</tissue>
    </source>
</reference>
<keyword evidence="1" id="KW-0732">Signal</keyword>
<dbReference type="AlphaFoldDB" id="A0A5B7JAC9"/>
<feature type="chain" id="PRO_5022725988" evidence="1">
    <location>
        <begin position="21"/>
        <end position="85"/>
    </location>
</feature>
<evidence type="ECO:0000256" key="1">
    <source>
        <dbReference type="SAM" id="SignalP"/>
    </source>
</evidence>
<proteinExistence type="predicted"/>
<dbReference type="Proteomes" id="UP000324222">
    <property type="component" value="Unassembled WGS sequence"/>
</dbReference>
<evidence type="ECO:0000313" key="2">
    <source>
        <dbReference type="EMBL" id="MPC94831.1"/>
    </source>
</evidence>
<keyword evidence="3" id="KW-1185">Reference proteome</keyword>
<evidence type="ECO:0000313" key="3">
    <source>
        <dbReference type="Proteomes" id="UP000324222"/>
    </source>
</evidence>
<sequence length="85" mass="9182">MMARKIVVVLVVTLMGDARALNSNGRDYCREDDDYDNSYANPNHVAGGPLWDADTLARAATHLNAALSNFTCVLVSINAVSQQLS</sequence>